<organism evidence="2 3">
    <name type="scientific">Pelobates cultripes</name>
    <name type="common">Western spadefoot toad</name>
    <dbReference type="NCBI Taxonomy" id="61616"/>
    <lineage>
        <taxon>Eukaryota</taxon>
        <taxon>Metazoa</taxon>
        <taxon>Chordata</taxon>
        <taxon>Craniata</taxon>
        <taxon>Vertebrata</taxon>
        <taxon>Euteleostomi</taxon>
        <taxon>Amphibia</taxon>
        <taxon>Batrachia</taxon>
        <taxon>Anura</taxon>
        <taxon>Pelobatoidea</taxon>
        <taxon>Pelobatidae</taxon>
        <taxon>Pelobates</taxon>
    </lineage>
</organism>
<feature type="compositionally biased region" description="Polar residues" evidence="1">
    <location>
        <begin position="48"/>
        <end position="60"/>
    </location>
</feature>
<sequence length="120" mass="13500">MTNASTSDLRGTNQLQKTQRDYTESFLQRLDYIFWRFWAQLSDLVTANQPGPQEETQSGVMKSAGRPPSVARITSHIPGQRIDRGLAPSRHPQMRCPPKSNIYHSSDSSVTHCGGRTWSP</sequence>
<gene>
    <name evidence="2" type="ORF">PECUL_23A023848</name>
</gene>
<dbReference type="EMBL" id="OW240917">
    <property type="protein sequence ID" value="CAH2301000.1"/>
    <property type="molecule type" value="Genomic_DNA"/>
</dbReference>
<evidence type="ECO:0000313" key="2">
    <source>
        <dbReference type="EMBL" id="CAH2301000.1"/>
    </source>
</evidence>
<reference evidence="2" key="1">
    <citation type="submission" date="2022-03" db="EMBL/GenBank/DDBJ databases">
        <authorList>
            <person name="Alioto T."/>
            <person name="Alioto T."/>
            <person name="Gomez Garrido J."/>
        </authorList>
    </citation>
    <scope>NUCLEOTIDE SEQUENCE</scope>
</reference>
<feature type="region of interest" description="Disordered" evidence="1">
    <location>
        <begin position="48"/>
        <end position="120"/>
    </location>
</feature>
<proteinExistence type="predicted"/>
<evidence type="ECO:0000313" key="3">
    <source>
        <dbReference type="Proteomes" id="UP001295444"/>
    </source>
</evidence>
<feature type="compositionally biased region" description="Polar residues" evidence="1">
    <location>
        <begin position="102"/>
        <end position="111"/>
    </location>
</feature>
<name>A0AAD1SGE0_PELCU</name>
<evidence type="ECO:0000256" key="1">
    <source>
        <dbReference type="SAM" id="MobiDB-lite"/>
    </source>
</evidence>
<accession>A0AAD1SGE0</accession>
<protein>
    <submittedName>
        <fullName evidence="2">Uncharacterized protein</fullName>
    </submittedName>
</protein>
<dbReference type="Proteomes" id="UP001295444">
    <property type="component" value="Chromosome 06"/>
</dbReference>
<keyword evidence="3" id="KW-1185">Reference proteome</keyword>
<dbReference type="AlphaFoldDB" id="A0AAD1SGE0"/>